<reference evidence="4 5" key="1">
    <citation type="submission" date="2018-11" db="EMBL/GenBank/DDBJ databases">
        <authorList>
            <consortium name="Pathogen Informatics"/>
        </authorList>
    </citation>
    <scope>NUCLEOTIDE SEQUENCE [LARGE SCALE GENOMIC DNA]</scope>
    <source>
        <strain evidence="4 5">NCTC10327</strain>
    </source>
</reference>
<evidence type="ECO:0000313" key="5">
    <source>
        <dbReference type="Proteomes" id="UP000269974"/>
    </source>
</evidence>
<organism evidence="4 5">
    <name type="scientific">Actinobaculum suis</name>
    <dbReference type="NCBI Taxonomy" id="1657"/>
    <lineage>
        <taxon>Bacteria</taxon>
        <taxon>Bacillati</taxon>
        <taxon>Actinomycetota</taxon>
        <taxon>Actinomycetes</taxon>
        <taxon>Actinomycetales</taxon>
        <taxon>Actinomycetaceae</taxon>
        <taxon>Actinobaculum</taxon>
    </lineage>
</organism>
<dbReference type="Gene3D" id="3.40.50.300">
    <property type="entry name" value="P-loop containing nucleotide triphosphate hydrolases"/>
    <property type="match status" value="1"/>
</dbReference>
<dbReference type="Gene3D" id="3.30.450.90">
    <property type="match status" value="1"/>
</dbReference>
<feature type="domain" description="Bacterial type II secretion system protein E" evidence="3">
    <location>
        <begin position="115"/>
        <end position="328"/>
    </location>
</feature>
<comment type="caution">
    <text evidence="4">The sequence shown here is derived from an EMBL/GenBank/DDBJ whole genome shotgun (WGS) entry which is preliminary data.</text>
</comment>
<dbReference type="AlphaFoldDB" id="A0A7Z8Y7K2"/>
<dbReference type="InterPro" id="IPR027417">
    <property type="entry name" value="P-loop_NTPase"/>
</dbReference>
<proteinExistence type="inferred from homology"/>
<feature type="region of interest" description="Disordered" evidence="2">
    <location>
        <begin position="420"/>
        <end position="462"/>
    </location>
</feature>
<comment type="similarity">
    <text evidence="1">Belongs to the GSP E family.</text>
</comment>
<dbReference type="Proteomes" id="UP000269974">
    <property type="component" value="Unassembled WGS sequence"/>
</dbReference>
<name>A0A7Z8Y7K2_9ACTO</name>
<dbReference type="CDD" id="cd01130">
    <property type="entry name" value="VirB11-like_ATPase"/>
    <property type="match status" value="1"/>
</dbReference>
<gene>
    <name evidence="4" type="ORF">NCTC10327_00318</name>
</gene>
<accession>A0A7Z8Y7K2</accession>
<evidence type="ECO:0000256" key="2">
    <source>
        <dbReference type="SAM" id="MobiDB-lite"/>
    </source>
</evidence>
<feature type="compositionally biased region" description="Low complexity" evidence="2">
    <location>
        <begin position="453"/>
        <end position="462"/>
    </location>
</feature>
<dbReference type="PANTHER" id="PTHR30486">
    <property type="entry name" value="TWITCHING MOTILITY PROTEIN PILT"/>
    <property type="match status" value="1"/>
</dbReference>
<dbReference type="EMBL" id="UYIO01000001">
    <property type="protein sequence ID" value="VDG75627.1"/>
    <property type="molecule type" value="Genomic_DNA"/>
</dbReference>
<evidence type="ECO:0000313" key="4">
    <source>
        <dbReference type="EMBL" id="VDG75627.1"/>
    </source>
</evidence>
<protein>
    <submittedName>
        <fullName evidence="4">Type II secretion system protein, putative</fullName>
    </submittedName>
</protein>
<evidence type="ECO:0000259" key="3">
    <source>
        <dbReference type="Pfam" id="PF00437"/>
    </source>
</evidence>
<dbReference type="InterPro" id="IPR050921">
    <property type="entry name" value="T4SS_GSP_E_ATPase"/>
</dbReference>
<sequence>MKRPDQASLRAARLNLARGKRVATVVAETVPEAVGAKELLGRDRNLRAIAAGFGPELQNLLDQPDITDILINGTAGAWIDRGNGLERAPQLAKILQTEADVRALAVRLAAAAGQRLDDASPIADGTFSGGLRLHAVLPPLGAEGALISLRTQRAITFSLTALSENGMVAPQLLPIVEALVARRANVMISGSTGSGKTTLLAALLSEVPETERILVIEEAAELRPHHPHVVHLQVRHANVQGVGEVSMSELVRAAMRMRPDRIVLGECRGPEVRDVLSALNTGHEGGWATIHANSALDVPARLTALGALAGMTEDVVAAQATSALDAVIHVERRHGMRMITQIGVFTRAGGELRAEPAILVEPAARAEPAALAEPTALAEPATPAKPTALVEPAAQAKPAASAPPRLRFCAGWKKLGPRLGFAGSSPSNFPENPPSNSLGYFPSNYPGNPPGSSPGSRRPAAP</sequence>
<dbReference type="RefSeq" id="WP_185933653.1">
    <property type="nucleotide sequence ID" value="NZ_UYIO01000001.1"/>
</dbReference>
<dbReference type="InterPro" id="IPR001482">
    <property type="entry name" value="T2SS/T4SS_dom"/>
</dbReference>
<dbReference type="GO" id="GO:0016887">
    <property type="term" value="F:ATP hydrolysis activity"/>
    <property type="evidence" value="ECO:0007669"/>
    <property type="project" value="InterPro"/>
</dbReference>
<evidence type="ECO:0000256" key="1">
    <source>
        <dbReference type="ARBA" id="ARBA00006611"/>
    </source>
</evidence>
<dbReference type="Pfam" id="PF00437">
    <property type="entry name" value="T2SSE"/>
    <property type="match status" value="1"/>
</dbReference>
<dbReference type="InterPro" id="IPR022399">
    <property type="entry name" value="TadA-like_ATPase"/>
</dbReference>
<dbReference type="NCBIfam" id="TIGR03819">
    <property type="entry name" value="heli_sec_ATPase"/>
    <property type="match status" value="1"/>
</dbReference>
<feature type="compositionally biased region" description="Low complexity" evidence="2">
    <location>
        <begin position="424"/>
        <end position="446"/>
    </location>
</feature>
<dbReference type="PANTHER" id="PTHR30486:SF6">
    <property type="entry name" value="TYPE IV PILUS RETRACTATION ATPASE PILT"/>
    <property type="match status" value="1"/>
</dbReference>
<dbReference type="SUPFAM" id="SSF52540">
    <property type="entry name" value="P-loop containing nucleoside triphosphate hydrolases"/>
    <property type="match status" value="1"/>
</dbReference>